<accession>A0AAD4DVD8</accession>
<reference evidence="2" key="1">
    <citation type="journal article" date="2020" name="New Phytol.">
        <title>Comparative genomics reveals dynamic genome evolution in host specialist ectomycorrhizal fungi.</title>
        <authorList>
            <person name="Lofgren L.A."/>
            <person name="Nguyen N.H."/>
            <person name="Vilgalys R."/>
            <person name="Ruytinx J."/>
            <person name="Liao H.L."/>
            <person name="Branco S."/>
            <person name="Kuo A."/>
            <person name="LaButti K."/>
            <person name="Lipzen A."/>
            <person name="Andreopoulos W."/>
            <person name="Pangilinan J."/>
            <person name="Riley R."/>
            <person name="Hundley H."/>
            <person name="Na H."/>
            <person name="Barry K."/>
            <person name="Grigoriev I.V."/>
            <person name="Stajich J.E."/>
            <person name="Kennedy P.G."/>
        </authorList>
    </citation>
    <scope>NUCLEOTIDE SEQUENCE</scope>
    <source>
        <strain evidence="2">FC203</strain>
    </source>
</reference>
<protein>
    <submittedName>
        <fullName evidence="2">Uncharacterized protein</fullName>
    </submittedName>
</protein>
<evidence type="ECO:0000313" key="2">
    <source>
        <dbReference type="EMBL" id="KAG1894771.1"/>
    </source>
</evidence>
<feature type="compositionally biased region" description="Basic residues" evidence="1">
    <location>
        <begin position="86"/>
        <end position="101"/>
    </location>
</feature>
<dbReference type="EMBL" id="JABBWK010000075">
    <property type="protein sequence ID" value="KAG1894771.1"/>
    <property type="molecule type" value="Genomic_DNA"/>
</dbReference>
<dbReference type="AlphaFoldDB" id="A0AAD4DVD8"/>
<dbReference type="RefSeq" id="XP_041220347.1">
    <property type="nucleotide sequence ID" value="XM_041368015.1"/>
</dbReference>
<evidence type="ECO:0000256" key="1">
    <source>
        <dbReference type="SAM" id="MobiDB-lite"/>
    </source>
</evidence>
<organism evidence="2 3">
    <name type="scientific">Suillus fuscotomentosus</name>
    <dbReference type="NCBI Taxonomy" id="1912939"/>
    <lineage>
        <taxon>Eukaryota</taxon>
        <taxon>Fungi</taxon>
        <taxon>Dikarya</taxon>
        <taxon>Basidiomycota</taxon>
        <taxon>Agaricomycotina</taxon>
        <taxon>Agaricomycetes</taxon>
        <taxon>Agaricomycetidae</taxon>
        <taxon>Boletales</taxon>
        <taxon>Suillineae</taxon>
        <taxon>Suillaceae</taxon>
        <taxon>Suillus</taxon>
    </lineage>
</organism>
<evidence type="ECO:0000313" key="3">
    <source>
        <dbReference type="Proteomes" id="UP001195769"/>
    </source>
</evidence>
<name>A0AAD4DVD8_9AGAM</name>
<keyword evidence="3" id="KW-1185">Reference proteome</keyword>
<dbReference type="GeneID" id="64662313"/>
<sequence>MTRKKTEGLVALNVQGPGVHTAHTVTSIMTIREAGERMITLTETNTTSHPRVVDESEVATAEHRRRSPSPSANSAASISSKERGGSSRHRLRGKSPSHRSRSGSDSRDVRKSKSKHREKDRDKKYKKHKDRDNGKDKDERRSVLTGKKIKLKVHKDARDLEMDANRQNLLQFLNSTCE</sequence>
<comment type="caution">
    <text evidence="2">The sequence shown here is derived from an EMBL/GenBank/DDBJ whole genome shotgun (WGS) entry which is preliminary data.</text>
</comment>
<feature type="compositionally biased region" description="Low complexity" evidence="1">
    <location>
        <begin position="68"/>
        <end position="79"/>
    </location>
</feature>
<feature type="region of interest" description="Disordered" evidence="1">
    <location>
        <begin position="42"/>
        <end position="143"/>
    </location>
</feature>
<dbReference type="Proteomes" id="UP001195769">
    <property type="component" value="Unassembled WGS sequence"/>
</dbReference>
<feature type="compositionally biased region" description="Basic and acidic residues" evidence="1">
    <location>
        <begin position="102"/>
        <end position="123"/>
    </location>
</feature>
<proteinExistence type="predicted"/>
<gene>
    <name evidence="2" type="ORF">F5891DRAFT_1194924</name>
</gene>
<feature type="compositionally biased region" description="Basic and acidic residues" evidence="1">
    <location>
        <begin position="130"/>
        <end position="142"/>
    </location>
</feature>